<dbReference type="Gene3D" id="2.60.120.430">
    <property type="entry name" value="Galactose-binding lectin"/>
    <property type="match status" value="1"/>
</dbReference>
<dbReference type="Pfam" id="PF01915">
    <property type="entry name" value="Glyco_hydro_3_C"/>
    <property type="match status" value="1"/>
</dbReference>
<evidence type="ECO:0000259" key="3">
    <source>
        <dbReference type="Pfam" id="PF01915"/>
    </source>
</evidence>
<evidence type="ECO:0000256" key="1">
    <source>
        <dbReference type="ARBA" id="ARBA00022801"/>
    </source>
</evidence>
<protein>
    <submittedName>
        <fullName evidence="5">Beta-glucosidase</fullName>
    </submittedName>
</protein>
<dbReference type="InterPro" id="IPR036881">
    <property type="entry name" value="Glyco_hydro_3_C_sf"/>
</dbReference>
<dbReference type="InterPro" id="IPR036962">
    <property type="entry name" value="Glyco_hydro_3_N_sf"/>
</dbReference>
<comment type="caution">
    <text evidence="5">The sequence shown here is derived from an EMBL/GenBank/DDBJ whole genome shotgun (WGS) entry which is preliminary data.</text>
</comment>
<dbReference type="PATRIC" id="fig|1163408.3.peg.284"/>
<dbReference type="Pfam" id="PF00933">
    <property type="entry name" value="Glyco_hydro_3"/>
    <property type="match status" value="1"/>
</dbReference>
<dbReference type="SUPFAM" id="SSF52279">
    <property type="entry name" value="Beta-D-glucan exohydrolase, C-terminal domain"/>
    <property type="match status" value="1"/>
</dbReference>
<evidence type="ECO:0000313" key="6">
    <source>
        <dbReference type="Proteomes" id="UP000004210"/>
    </source>
</evidence>
<dbReference type="InterPro" id="IPR017853">
    <property type="entry name" value="GH"/>
</dbReference>
<dbReference type="EMBL" id="AJXU01000007">
    <property type="protein sequence ID" value="EIL92551.1"/>
    <property type="molecule type" value="Genomic_DNA"/>
</dbReference>
<dbReference type="Pfam" id="PF18559">
    <property type="entry name" value="Exop_C"/>
    <property type="match status" value="1"/>
</dbReference>
<dbReference type="InterPro" id="IPR001764">
    <property type="entry name" value="Glyco_hydro_3_N"/>
</dbReference>
<keyword evidence="1" id="KW-0378">Hydrolase</keyword>
<feature type="domain" description="ExoP galactose-binding-like" evidence="4">
    <location>
        <begin position="686"/>
        <end position="796"/>
    </location>
</feature>
<dbReference type="STRING" id="1163408.UU9_01369"/>
<dbReference type="PANTHER" id="PTHR30620:SF77">
    <property type="entry name" value="LYSOSOMAL BETA GLUCOSIDASE-LIKE"/>
    <property type="match status" value="1"/>
</dbReference>
<feature type="domain" description="Glycoside hydrolase family 3 N-terminal" evidence="2">
    <location>
        <begin position="51"/>
        <end position="371"/>
    </location>
</feature>
<dbReference type="Gene3D" id="3.40.50.1700">
    <property type="entry name" value="Glycoside hydrolase family 3 C-terminal domain"/>
    <property type="match status" value="1"/>
</dbReference>
<dbReference type="SUPFAM" id="SSF51445">
    <property type="entry name" value="(Trans)glycosidases"/>
    <property type="match status" value="1"/>
</dbReference>
<keyword evidence="6" id="KW-1185">Reference proteome</keyword>
<evidence type="ECO:0000259" key="4">
    <source>
        <dbReference type="Pfam" id="PF18559"/>
    </source>
</evidence>
<proteinExistence type="predicted"/>
<dbReference type="Proteomes" id="UP000004210">
    <property type="component" value="Unassembled WGS sequence"/>
</dbReference>
<feature type="domain" description="Glycoside hydrolase family 3 C-terminal" evidence="3">
    <location>
        <begin position="410"/>
        <end position="617"/>
    </location>
</feature>
<reference evidence="5 6" key="1">
    <citation type="journal article" date="2012" name="J. Bacteriol.">
        <title>Genome sequences for six rhodanobacter strains, isolated from soils and the terrestrial subsurface, with variable denitrification capabilities.</title>
        <authorList>
            <person name="Kostka J.E."/>
            <person name="Green S.J."/>
            <person name="Rishishwar L."/>
            <person name="Prakash O."/>
            <person name="Katz L.S."/>
            <person name="Marino-Ramirez L."/>
            <person name="Jordan I.K."/>
            <person name="Munk C."/>
            <person name="Ivanova N."/>
            <person name="Mikhailova N."/>
            <person name="Watson D.B."/>
            <person name="Brown S.D."/>
            <person name="Palumbo A.V."/>
            <person name="Brooks S.C."/>
        </authorList>
    </citation>
    <scope>NUCLEOTIDE SEQUENCE [LARGE SCALE GENOMIC DNA]</scope>
    <source>
        <strain evidence="6">Jip2T</strain>
    </source>
</reference>
<evidence type="ECO:0000259" key="2">
    <source>
        <dbReference type="Pfam" id="PF00933"/>
    </source>
</evidence>
<dbReference type="InterPro" id="IPR002772">
    <property type="entry name" value="Glyco_hydro_3_C"/>
</dbReference>
<dbReference type="GO" id="GO:0009251">
    <property type="term" value="P:glucan catabolic process"/>
    <property type="evidence" value="ECO:0007669"/>
    <property type="project" value="TreeGrafter"/>
</dbReference>
<accession>I4VZB0</accession>
<dbReference type="InterPro" id="IPR051915">
    <property type="entry name" value="Cellulose_Degrad_GH3"/>
</dbReference>
<dbReference type="PRINTS" id="PR00133">
    <property type="entry name" value="GLHYDRLASE3"/>
</dbReference>
<dbReference type="eggNOG" id="COG1472">
    <property type="taxonomic scope" value="Bacteria"/>
</dbReference>
<name>I4VZB0_9GAMM</name>
<dbReference type="InterPro" id="IPR041443">
    <property type="entry name" value="Exop_C"/>
</dbReference>
<dbReference type="PANTHER" id="PTHR30620">
    <property type="entry name" value="PERIPLASMIC BETA-GLUCOSIDASE-RELATED"/>
    <property type="match status" value="1"/>
</dbReference>
<sequence>MALCLAIDVHANSADVQPTVHPEIWPASASPIGLDAAMETRITAMLKAMSVEEKVGQVVQPEWKSIKPQEVTQYHIGSIENGGGAVPGGNKHATVKDWVDLIEPYYQASVVPGQNATIPLIWASDAVHGHNNVYGATLFPHNIGLGAAHDPDLLQRIGEVTAAEVRSTGMDWSFAPTIAVARDDRWGRTYESYSEDPRIVRQYAAAMVSGLQGRGKTFLDGDHVIATAKHFLGDGSTDGGRDQGESSVSEAELARLHGAPYTDAINAGVQSVMASYNSWHGIKMHADKGLLTDVLKGRMGFDGFIMGDWNAHGQIPGCSNSDCATAFNAGLDIFNAPQDWKALIGNLVREVKSGVIPMARLDDAVRRILRVKFRAGVFDEPSPANRATTFRPIGTPQHRAVAREAVAKSLVLLKNNGVLPLKSNATVLITGDGADNIAMQTGGWTLSWQGADNSNSDFPGATSIYEGLKAQIDAAGGVALYSPDGTAPQKPDAAIVVFGETPYAEFMGDQSDVALHHDNTESLDLLKRFKAQGIPVVAVLLSGRPLYVNPQINAADAFVAAWLPGSEGAGVADVLLGRRDFSGKLSFSWPSRPDQTPLNVGDAHYDPQFAYGYGLSYAAPATTPQLPEVVDTTRYGEKNVYYNQGTAWNGYKLWIGDDNAPHMDYVGTRTTLYGSAGLTLEPQADGALHTRWNGKSKAWIAIGTDTPSDIAREANGAMMLNLKLRVNTAPTGEVRLGVGSASVPVSALLKAQSAGGYATLAVPLSCFATQDLAATPTVARLETDGALDVSIADIRLTETRAGAACPAR</sequence>
<dbReference type="GO" id="GO:0008422">
    <property type="term" value="F:beta-glucosidase activity"/>
    <property type="evidence" value="ECO:0007669"/>
    <property type="project" value="TreeGrafter"/>
</dbReference>
<gene>
    <name evidence="5" type="ORF">UU9_01369</name>
</gene>
<dbReference type="AlphaFoldDB" id="I4VZB0"/>
<evidence type="ECO:0000313" key="5">
    <source>
        <dbReference type="EMBL" id="EIL92551.1"/>
    </source>
</evidence>
<dbReference type="Gene3D" id="3.20.20.300">
    <property type="entry name" value="Glycoside hydrolase, family 3, N-terminal domain"/>
    <property type="match status" value="1"/>
</dbReference>
<organism evidence="5 6">
    <name type="scientific">Rhodanobacter fulvus Jip2</name>
    <dbReference type="NCBI Taxonomy" id="1163408"/>
    <lineage>
        <taxon>Bacteria</taxon>
        <taxon>Pseudomonadati</taxon>
        <taxon>Pseudomonadota</taxon>
        <taxon>Gammaproteobacteria</taxon>
        <taxon>Lysobacterales</taxon>
        <taxon>Rhodanobacteraceae</taxon>
        <taxon>Rhodanobacter</taxon>
    </lineage>
</organism>